<evidence type="ECO:0000313" key="2">
    <source>
        <dbReference type="EMBL" id="MEK8046209.1"/>
    </source>
</evidence>
<sequence>MSQRFANRLRWLAEGLLFVLLVLVGAHAMAHPMPESRVWVDTTEAGVNLTLQLPLNRLELAYGRSLSDAPQAVLASHADDLALYLLQHVGARSGLQGEGAGWTVLRPRLHVEGEDGSAELVAEMALVAPEGADRRRLMLLLDVITHEVKTHRVQVFLRHDWEGGLAGGAPLPLGELNSEVTQLPVPLQAIARGASQWRLLQDGARHILEGTDHLMFLFLLLVVAPLTASAGRWGEARPVAAALRRAALVVSAFTVGHSITLLLGSTGVLRVPAQPVEVAVALTVLLAAVQAWRPLLARGEVWMAAGFGLIHGLAFSASLSGAGLTAWQHAQALLAFNVGIELMQLALVAPVLPALLLVAAKAPGKYCWLQRLSALAGSFAAGFWLVERLA</sequence>
<keyword evidence="3" id="KW-1185">Reference proteome</keyword>
<keyword evidence="1" id="KW-0472">Membrane</keyword>
<feature type="transmembrane region" description="Helical" evidence="1">
    <location>
        <begin position="214"/>
        <end position="234"/>
    </location>
</feature>
<dbReference type="EMBL" id="JBBUTI010000005">
    <property type="protein sequence ID" value="MEK8046209.1"/>
    <property type="molecule type" value="Genomic_DNA"/>
</dbReference>
<feature type="transmembrane region" description="Helical" evidence="1">
    <location>
        <begin position="271"/>
        <end position="289"/>
    </location>
</feature>
<protein>
    <submittedName>
        <fullName evidence="2">HupE/UreJ family protein</fullName>
    </submittedName>
</protein>
<reference evidence="2 3" key="1">
    <citation type="submission" date="2024-04" db="EMBL/GenBank/DDBJ databases">
        <title>Novel species of the genus Ideonella isolated from streams.</title>
        <authorList>
            <person name="Lu H."/>
        </authorList>
    </citation>
    <scope>NUCLEOTIDE SEQUENCE [LARGE SCALE GENOMIC DNA]</scope>
    <source>
        <strain evidence="2 3">LYT19W</strain>
    </source>
</reference>
<feature type="transmembrane region" description="Helical" evidence="1">
    <location>
        <begin position="333"/>
        <end position="356"/>
    </location>
</feature>
<dbReference type="Proteomes" id="UP001379945">
    <property type="component" value="Unassembled WGS sequence"/>
</dbReference>
<evidence type="ECO:0000256" key="1">
    <source>
        <dbReference type="SAM" id="Phobius"/>
    </source>
</evidence>
<evidence type="ECO:0000313" key="3">
    <source>
        <dbReference type="Proteomes" id="UP001379945"/>
    </source>
</evidence>
<feature type="transmembrane region" description="Helical" evidence="1">
    <location>
        <begin position="368"/>
        <end position="386"/>
    </location>
</feature>
<feature type="transmembrane region" description="Helical" evidence="1">
    <location>
        <begin position="246"/>
        <end position="265"/>
    </location>
</feature>
<accession>A0ABU9C2X1</accession>
<keyword evidence="1" id="KW-0812">Transmembrane</keyword>
<dbReference type="RefSeq" id="WP_341398499.1">
    <property type="nucleotide sequence ID" value="NZ_JBBUTI010000005.1"/>
</dbReference>
<dbReference type="Pfam" id="PF13795">
    <property type="entry name" value="HupE_UreJ_2"/>
    <property type="match status" value="1"/>
</dbReference>
<feature type="transmembrane region" description="Helical" evidence="1">
    <location>
        <begin position="301"/>
        <end position="327"/>
    </location>
</feature>
<dbReference type="InterPro" id="IPR032809">
    <property type="entry name" value="Put_HupE_UreJ"/>
</dbReference>
<proteinExistence type="predicted"/>
<gene>
    <name evidence="2" type="ORF">AACH00_07645</name>
</gene>
<name>A0ABU9C2X1_9BURK</name>
<organism evidence="2 3">
    <name type="scientific">Ideonella margarita</name>
    <dbReference type="NCBI Taxonomy" id="2984191"/>
    <lineage>
        <taxon>Bacteria</taxon>
        <taxon>Pseudomonadati</taxon>
        <taxon>Pseudomonadota</taxon>
        <taxon>Betaproteobacteria</taxon>
        <taxon>Burkholderiales</taxon>
        <taxon>Sphaerotilaceae</taxon>
        <taxon>Ideonella</taxon>
    </lineage>
</organism>
<comment type="caution">
    <text evidence="2">The sequence shown here is derived from an EMBL/GenBank/DDBJ whole genome shotgun (WGS) entry which is preliminary data.</text>
</comment>
<keyword evidence="1" id="KW-1133">Transmembrane helix</keyword>